<keyword evidence="1" id="KW-0472">Membrane</keyword>
<dbReference type="Proteomes" id="UP000249842">
    <property type="component" value="Unassembled WGS sequence"/>
</dbReference>
<gene>
    <name evidence="2" type="ORF">DJ021_12835</name>
</gene>
<evidence type="ECO:0000313" key="2">
    <source>
        <dbReference type="EMBL" id="RAK60630.1"/>
    </source>
</evidence>
<dbReference type="RefSeq" id="WP_111457923.1">
    <property type="nucleotide sequence ID" value="NZ_QFYP01000001.1"/>
</dbReference>
<feature type="transmembrane region" description="Helical" evidence="1">
    <location>
        <begin position="117"/>
        <end position="143"/>
    </location>
</feature>
<feature type="transmembrane region" description="Helical" evidence="1">
    <location>
        <begin position="482"/>
        <end position="500"/>
    </location>
</feature>
<keyword evidence="1" id="KW-1133">Transmembrane helix</keyword>
<feature type="transmembrane region" description="Helical" evidence="1">
    <location>
        <begin position="317"/>
        <end position="337"/>
    </location>
</feature>
<comment type="caution">
    <text evidence="2">The sequence shown here is derived from an EMBL/GenBank/DDBJ whole genome shotgun (WGS) entry which is preliminary data.</text>
</comment>
<feature type="transmembrane region" description="Helical" evidence="1">
    <location>
        <begin position="395"/>
        <end position="416"/>
    </location>
</feature>
<feature type="transmembrane region" description="Helical" evidence="1">
    <location>
        <begin position="149"/>
        <end position="177"/>
    </location>
</feature>
<name>A0A328AZT0_9CAUL</name>
<dbReference type="EMBL" id="QFYP01000001">
    <property type="protein sequence ID" value="RAK60630.1"/>
    <property type="molecule type" value="Genomic_DNA"/>
</dbReference>
<feature type="transmembrane region" description="Helical" evidence="1">
    <location>
        <begin position="458"/>
        <end position="476"/>
    </location>
</feature>
<dbReference type="OrthoDB" id="7339241at2"/>
<accession>A0A328AZT0</accession>
<keyword evidence="3" id="KW-1185">Reference proteome</keyword>
<feature type="transmembrane region" description="Helical" evidence="1">
    <location>
        <begin position="422"/>
        <end position="442"/>
    </location>
</feature>
<proteinExistence type="predicted"/>
<feature type="transmembrane region" description="Helical" evidence="1">
    <location>
        <begin position="189"/>
        <end position="208"/>
    </location>
</feature>
<organism evidence="2 3">
    <name type="scientific">Phenylobacterium hankyongense</name>
    <dbReference type="NCBI Taxonomy" id="1813876"/>
    <lineage>
        <taxon>Bacteria</taxon>
        <taxon>Pseudomonadati</taxon>
        <taxon>Pseudomonadota</taxon>
        <taxon>Alphaproteobacteria</taxon>
        <taxon>Caulobacterales</taxon>
        <taxon>Caulobacteraceae</taxon>
        <taxon>Phenylobacterium</taxon>
    </lineage>
</organism>
<feature type="transmembrane region" description="Helical" evidence="1">
    <location>
        <begin position="69"/>
        <end position="96"/>
    </location>
</feature>
<evidence type="ECO:0000256" key="1">
    <source>
        <dbReference type="SAM" id="Phobius"/>
    </source>
</evidence>
<evidence type="ECO:0000313" key="3">
    <source>
        <dbReference type="Proteomes" id="UP000249842"/>
    </source>
</evidence>
<feature type="transmembrane region" description="Helical" evidence="1">
    <location>
        <begin position="284"/>
        <end position="305"/>
    </location>
</feature>
<reference evidence="3" key="1">
    <citation type="submission" date="2018-05" db="EMBL/GenBank/DDBJ databases">
        <authorList>
            <person name="Li X."/>
        </authorList>
    </citation>
    <scope>NUCLEOTIDE SEQUENCE [LARGE SCALE GENOMIC DNA]</scope>
    <source>
        <strain evidence="3">HKS-05</strain>
    </source>
</reference>
<protein>
    <recommendedName>
        <fullName evidence="4">Permease</fullName>
    </recommendedName>
</protein>
<keyword evidence="1" id="KW-0812">Transmembrane</keyword>
<dbReference type="AlphaFoldDB" id="A0A328AZT0"/>
<evidence type="ECO:0008006" key="4">
    <source>
        <dbReference type="Google" id="ProtNLM"/>
    </source>
</evidence>
<feature type="transmembrane region" description="Helical" evidence="1">
    <location>
        <begin position="249"/>
        <end position="272"/>
    </location>
</feature>
<feature type="transmembrane region" description="Helical" evidence="1">
    <location>
        <begin position="35"/>
        <end position="57"/>
    </location>
</feature>
<sequence length="514" mass="53077">MSLAPGSTAWLLRHELRLTLRGLLARRSKGRGGTIWLTLAVPLLLAAVAGAPLGLVLREVDVPMIPASILIADAGLAMLFTLMLSQTLAAAVEALFQRGDLDLLFSSPIAPRKVLTIRFLGVAAGIFGAFGLFTAPFIIPVALLGHPGWLAALVVLFDVALAATAVGLLLATGLFRLIGPRRTRTVGQLLAALIGALFFLVAQARNILGGSRSDSLFASLVALSRDPRLQLPPGADWPLRALVGEPAPLLAMTALSVGAFLVANNVLGAAFAKDAASASGADTARVRAGAAGGPAFAAGAFAVTLRKELRLLARDPALLSQVLLRVLYILPLGFVLLRQAVSHQSVVLPGSAAALVVLAGQVAGSLAWITISAEDAPDLLACAPTPVRTLRRAKLAAAFIPVAGLLVPVLLPLIVLAPWVGVTAALGCAAVVVVSGLLNLWWQKPGKRADFRRRRSGSWFVALAEFLISVLIAAATGLIAAGFAWGVAPAALAALATWALRRSDAQIARALAAA</sequence>